<keyword evidence="8 15" id="KW-0547">Nucleotide-binding</keyword>
<dbReference type="eggNOG" id="COG2096">
    <property type="taxonomic scope" value="Bacteria"/>
</dbReference>
<evidence type="ECO:0000256" key="12">
    <source>
        <dbReference type="ARBA" id="ARBA00033354"/>
    </source>
</evidence>
<dbReference type="AlphaFoldDB" id="D6XVD8"/>
<evidence type="ECO:0000256" key="8">
    <source>
        <dbReference type="ARBA" id="ARBA00022741"/>
    </source>
</evidence>
<dbReference type="PANTHER" id="PTHR12213:SF0">
    <property type="entry name" value="CORRINOID ADENOSYLTRANSFERASE MMAB"/>
    <property type="match status" value="1"/>
</dbReference>
<dbReference type="Pfam" id="PF01923">
    <property type="entry name" value="Cob_adeno_trans"/>
    <property type="match status" value="1"/>
</dbReference>
<name>D6XVD8_BACIE</name>
<evidence type="ECO:0000256" key="3">
    <source>
        <dbReference type="ARBA" id="ARBA00011233"/>
    </source>
</evidence>
<evidence type="ECO:0000256" key="15">
    <source>
        <dbReference type="RuleBase" id="RU366026"/>
    </source>
</evidence>
<dbReference type="PANTHER" id="PTHR12213">
    <property type="entry name" value="CORRINOID ADENOSYLTRANSFERASE"/>
    <property type="match status" value="1"/>
</dbReference>
<dbReference type="KEGG" id="bse:Bsel_2172"/>
<dbReference type="SUPFAM" id="SSF89028">
    <property type="entry name" value="Cobalamin adenosyltransferase-like"/>
    <property type="match status" value="1"/>
</dbReference>
<evidence type="ECO:0000256" key="7">
    <source>
        <dbReference type="ARBA" id="ARBA00022679"/>
    </source>
</evidence>
<dbReference type="RefSeq" id="WP_013173098.1">
    <property type="nucleotide sequence ID" value="NC_014219.1"/>
</dbReference>
<evidence type="ECO:0000256" key="10">
    <source>
        <dbReference type="ARBA" id="ARBA00031529"/>
    </source>
</evidence>
<evidence type="ECO:0000256" key="14">
    <source>
        <dbReference type="ARBA" id="ARBA00048692"/>
    </source>
</evidence>
<dbReference type="InterPro" id="IPR016030">
    <property type="entry name" value="CblAdoTrfase-like"/>
</dbReference>
<dbReference type="InterPro" id="IPR036451">
    <property type="entry name" value="CblAdoTrfase-like_sf"/>
</dbReference>
<evidence type="ECO:0000256" key="2">
    <source>
        <dbReference type="ARBA" id="ARBA00007487"/>
    </source>
</evidence>
<keyword evidence="6 15" id="KW-0169">Cobalamin biosynthesis</keyword>
<evidence type="ECO:0000256" key="11">
    <source>
        <dbReference type="ARBA" id="ARBA00033334"/>
    </source>
</evidence>
<dbReference type="NCBIfam" id="TIGR00636">
    <property type="entry name" value="PduO_Nterm"/>
    <property type="match status" value="1"/>
</dbReference>
<comment type="similarity">
    <text evidence="2 15">Belongs to the Cob(I)alamin adenosyltransferase family.</text>
</comment>
<evidence type="ECO:0000256" key="6">
    <source>
        <dbReference type="ARBA" id="ARBA00022573"/>
    </source>
</evidence>
<dbReference type="HOGENOM" id="CLU_083486_0_1_9"/>
<dbReference type="GO" id="GO:0008817">
    <property type="term" value="F:corrinoid adenosyltransferase activity"/>
    <property type="evidence" value="ECO:0007669"/>
    <property type="project" value="UniProtKB-UniRule"/>
</dbReference>
<proteinExistence type="inferred from homology"/>
<dbReference type="OrthoDB" id="9778896at2"/>
<comment type="subunit">
    <text evidence="3">Homotrimer.</text>
</comment>
<evidence type="ECO:0000256" key="1">
    <source>
        <dbReference type="ARBA" id="ARBA00005121"/>
    </source>
</evidence>
<protein>
    <recommendedName>
        <fullName evidence="5 15">Corrinoid adenosyltransferase</fullName>
        <ecNumber evidence="4 15">2.5.1.17</ecNumber>
    </recommendedName>
    <alternativeName>
        <fullName evidence="10 15">Cob(II)alamin adenosyltransferase</fullName>
    </alternativeName>
    <alternativeName>
        <fullName evidence="12 15">Cob(II)yrinic acid a,c-diamide adenosyltransferase</fullName>
    </alternativeName>
    <alternativeName>
        <fullName evidence="11 15">Cobinamide/cobalamin adenosyltransferase</fullName>
    </alternativeName>
</protein>
<dbReference type="UniPathway" id="UPA00148">
    <property type="reaction ID" value="UER00233"/>
</dbReference>
<sequence>MKIYTKSGDEGNTHLIGKKVPKTDMRVEAYGTVDELNSLIGVTLIHLSDQHADIRKDLKKIQQELFDLGGDLANVTDRDTYYMQEAFITDLEDRIDVYWEESPPLERFILPGGQSGAAYLHQCRTVARRAERRIVDVAHEEQIPPAAIPYMNRLSDYFFSASRVVNVREGYEDTFYDASRNQPE</sequence>
<comment type="catalytic activity">
    <reaction evidence="14 15">
        <text>2 cob(II)alamin + reduced [electron-transfer flavoprotein] + 2 ATP = 2 adenosylcob(III)alamin + 2 triphosphate + oxidized [electron-transfer flavoprotein] + 3 H(+)</text>
        <dbReference type="Rhea" id="RHEA:28671"/>
        <dbReference type="Rhea" id="RHEA-COMP:10685"/>
        <dbReference type="Rhea" id="RHEA-COMP:10686"/>
        <dbReference type="ChEBI" id="CHEBI:15378"/>
        <dbReference type="ChEBI" id="CHEBI:16304"/>
        <dbReference type="ChEBI" id="CHEBI:18036"/>
        <dbReference type="ChEBI" id="CHEBI:18408"/>
        <dbReference type="ChEBI" id="CHEBI:30616"/>
        <dbReference type="ChEBI" id="CHEBI:57692"/>
        <dbReference type="ChEBI" id="CHEBI:58307"/>
        <dbReference type="EC" id="2.5.1.17"/>
    </reaction>
</comment>
<dbReference type="FunFam" id="1.20.1200.10:FF:000001">
    <property type="entry name" value="Cob(I)yrinic acid a,c-diamide adenosyltransferase"/>
    <property type="match status" value="1"/>
</dbReference>
<keyword evidence="9 15" id="KW-0067">ATP-binding</keyword>
<organism evidence="17 18">
    <name type="scientific">Bacillus selenitireducens (strain ATCC 700615 / DSM 15326 / MLS10)</name>
    <dbReference type="NCBI Taxonomy" id="439292"/>
    <lineage>
        <taxon>Bacteria</taxon>
        <taxon>Bacillati</taxon>
        <taxon>Bacillota</taxon>
        <taxon>Bacilli</taxon>
        <taxon>Bacillales</taxon>
        <taxon>Bacillaceae</taxon>
        <taxon>Salisediminibacterium</taxon>
    </lineage>
</organism>
<dbReference type="InterPro" id="IPR029499">
    <property type="entry name" value="PduO-typ"/>
</dbReference>
<dbReference type="GO" id="GO:0005524">
    <property type="term" value="F:ATP binding"/>
    <property type="evidence" value="ECO:0007669"/>
    <property type="project" value="UniProtKB-UniRule"/>
</dbReference>
<dbReference type="EMBL" id="CP001791">
    <property type="protein sequence ID" value="ADH99676.1"/>
    <property type="molecule type" value="Genomic_DNA"/>
</dbReference>
<feature type="domain" description="Cobalamin adenosyltransferase-like" evidence="16">
    <location>
        <begin position="3"/>
        <end position="165"/>
    </location>
</feature>
<dbReference type="Gene3D" id="1.20.1200.10">
    <property type="entry name" value="Cobalamin adenosyltransferase-like"/>
    <property type="match status" value="1"/>
</dbReference>
<dbReference type="Proteomes" id="UP000000271">
    <property type="component" value="Chromosome"/>
</dbReference>
<evidence type="ECO:0000256" key="4">
    <source>
        <dbReference type="ARBA" id="ARBA00012454"/>
    </source>
</evidence>
<gene>
    <name evidence="17" type="ordered locus">Bsel_2172</name>
</gene>
<dbReference type="STRING" id="439292.Bsel_2172"/>
<evidence type="ECO:0000256" key="13">
    <source>
        <dbReference type="ARBA" id="ARBA00048555"/>
    </source>
</evidence>
<evidence type="ECO:0000313" key="18">
    <source>
        <dbReference type="Proteomes" id="UP000000271"/>
    </source>
</evidence>
<evidence type="ECO:0000256" key="9">
    <source>
        <dbReference type="ARBA" id="ARBA00022840"/>
    </source>
</evidence>
<evidence type="ECO:0000259" key="16">
    <source>
        <dbReference type="Pfam" id="PF01923"/>
    </source>
</evidence>
<reference evidence="17" key="1">
    <citation type="submission" date="2009-10" db="EMBL/GenBank/DDBJ databases">
        <title>Complete sequence of Bacillus selenitireducens MLS10.</title>
        <authorList>
            <consortium name="US DOE Joint Genome Institute"/>
            <person name="Lucas S."/>
            <person name="Copeland A."/>
            <person name="Lapidus A."/>
            <person name="Glavina del Rio T."/>
            <person name="Dalin E."/>
            <person name="Tice H."/>
            <person name="Bruce D."/>
            <person name="Goodwin L."/>
            <person name="Pitluck S."/>
            <person name="Sims D."/>
            <person name="Brettin T."/>
            <person name="Detter J.C."/>
            <person name="Han C."/>
            <person name="Larimer F."/>
            <person name="Land M."/>
            <person name="Hauser L."/>
            <person name="Kyrpides N."/>
            <person name="Ovchinnikova G."/>
            <person name="Stolz J."/>
        </authorList>
    </citation>
    <scope>NUCLEOTIDE SEQUENCE [LARGE SCALE GENOMIC DNA]</scope>
    <source>
        <strain evidence="17">MLS10</strain>
    </source>
</reference>
<comment type="pathway">
    <text evidence="1 15">Cofactor biosynthesis; adenosylcobalamin biosynthesis; adenosylcobalamin from cob(II)yrinate a,c-diamide: step 2/7.</text>
</comment>
<evidence type="ECO:0000313" key="17">
    <source>
        <dbReference type="EMBL" id="ADH99676.1"/>
    </source>
</evidence>
<evidence type="ECO:0000256" key="5">
    <source>
        <dbReference type="ARBA" id="ARBA00020963"/>
    </source>
</evidence>
<dbReference type="EC" id="2.5.1.17" evidence="4 15"/>
<dbReference type="GO" id="GO:0009236">
    <property type="term" value="P:cobalamin biosynthetic process"/>
    <property type="evidence" value="ECO:0007669"/>
    <property type="project" value="UniProtKB-UniRule"/>
</dbReference>
<comment type="catalytic activity">
    <reaction evidence="13 15">
        <text>2 cob(II)yrinate a,c diamide + reduced [electron-transfer flavoprotein] + 2 ATP = 2 adenosylcob(III)yrinate a,c-diamide + 2 triphosphate + oxidized [electron-transfer flavoprotein] + 3 H(+)</text>
        <dbReference type="Rhea" id="RHEA:11528"/>
        <dbReference type="Rhea" id="RHEA-COMP:10685"/>
        <dbReference type="Rhea" id="RHEA-COMP:10686"/>
        <dbReference type="ChEBI" id="CHEBI:15378"/>
        <dbReference type="ChEBI" id="CHEBI:18036"/>
        <dbReference type="ChEBI" id="CHEBI:30616"/>
        <dbReference type="ChEBI" id="CHEBI:57692"/>
        <dbReference type="ChEBI" id="CHEBI:58307"/>
        <dbReference type="ChEBI" id="CHEBI:58503"/>
        <dbReference type="ChEBI" id="CHEBI:58537"/>
        <dbReference type="EC" id="2.5.1.17"/>
    </reaction>
</comment>
<keyword evidence="7 15" id="KW-0808">Transferase</keyword>
<keyword evidence="18" id="KW-1185">Reference proteome</keyword>
<accession>D6XVD8</accession>